<reference evidence="1 2" key="1">
    <citation type="submission" date="2014-06" db="EMBL/GenBank/DDBJ databases">
        <authorList>
            <person name="Ju J."/>
            <person name="Zhang J."/>
        </authorList>
    </citation>
    <scope>NUCLEOTIDE SEQUENCE [LARGE SCALE GENOMIC DNA]</scope>
    <source>
        <strain evidence="1">DmW_048</strain>
    </source>
</reference>
<dbReference type="Proteomes" id="UP000194999">
    <property type="component" value="Unassembled WGS sequence"/>
</dbReference>
<proteinExistence type="predicted"/>
<gene>
    <name evidence="1" type="ORF">HK15_01895</name>
</gene>
<comment type="caution">
    <text evidence="1">The sequence shown here is derived from an EMBL/GenBank/DDBJ whole genome shotgun (WGS) entry which is preliminary data.</text>
</comment>
<dbReference type="AlphaFoldDB" id="A0A252AZU0"/>
<evidence type="ECO:0000313" key="2">
    <source>
        <dbReference type="Proteomes" id="UP000194999"/>
    </source>
</evidence>
<name>A0A252AZU0_9PROT</name>
<organism evidence="1 2">
    <name type="scientific">Acetobacter orientalis</name>
    <dbReference type="NCBI Taxonomy" id="146474"/>
    <lineage>
        <taxon>Bacteria</taxon>
        <taxon>Pseudomonadati</taxon>
        <taxon>Pseudomonadota</taxon>
        <taxon>Alphaproteobacteria</taxon>
        <taxon>Acetobacterales</taxon>
        <taxon>Acetobacteraceae</taxon>
        <taxon>Acetobacter</taxon>
    </lineage>
</organism>
<sequence>MVLRTVRMVVLSFGQDQVPVCAAVFLVDDKGNMFHVYTQFFTQAMVKVRKAGHPSRHHLD</sequence>
<evidence type="ECO:0000313" key="1">
    <source>
        <dbReference type="EMBL" id="OUI97606.1"/>
    </source>
</evidence>
<dbReference type="EMBL" id="JOOY01000130">
    <property type="protein sequence ID" value="OUI97606.1"/>
    <property type="molecule type" value="Genomic_DNA"/>
</dbReference>
<accession>A0A252AZU0</accession>
<protein>
    <submittedName>
        <fullName evidence="1">Uncharacterized protein</fullName>
    </submittedName>
</protein>